<accession>A1ZF31</accession>
<dbReference type="AlphaFoldDB" id="A1ZF31"/>
<dbReference type="InterPro" id="IPR029058">
    <property type="entry name" value="AB_hydrolase_fold"/>
</dbReference>
<dbReference type="GO" id="GO:0005544">
    <property type="term" value="F:calcium-dependent phospholipid binding"/>
    <property type="evidence" value="ECO:0007669"/>
    <property type="project" value="InterPro"/>
</dbReference>
<dbReference type="Gene3D" id="1.10.220.10">
    <property type="entry name" value="Annexin"/>
    <property type="match status" value="1"/>
</dbReference>
<dbReference type="GO" id="GO:0005509">
    <property type="term" value="F:calcium ion binding"/>
    <property type="evidence" value="ECO:0007669"/>
    <property type="project" value="InterPro"/>
</dbReference>
<dbReference type="SUPFAM" id="SSF47874">
    <property type="entry name" value="Annexin"/>
    <property type="match status" value="1"/>
</dbReference>
<dbReference type="GO" id="GO:0006629">
    <property type="term" value="P:lipid metabolic process"/>
    <property type="evidence" value="ECO:0007669"/>
    <property type="project" value="InterPro"/>
</dbReference>
<feature type="domain" description="Bacterial toxin 3" evidence="1">
    <location>
        <begin position="148"/>
        <end position="220"/>
    </location>
</feature>
<keyword evidence="3" id="KW-1185">Reference proteome</keyword>
<organism evidence="2 3">
    <name type="scientific">Microscilla marina ATCC 23134</name>
    <dbReference type="NCBI Taxonomy" id="313606"/>
    <lineage>
        <taxon>Bacteria</taxon>
        <taxon>Pseudomonadati</taxon>
        <taxon>Bacteroidota</taxon>
        <taxon>Cytophagia</taxon>
        <taxon>Cytophagales</taxon>
        <taxon>Microscillaceae</taxon>
        <taxon>Microscilla</taxon>
    </lineage>
</organism>
<gene>
    <name evidence="2" type="ORF">M23134_07541</name>
</gene>
<reference evidence="2 3" key="1">
    <citation type="submission" date="2007-01" db="EMBL/GenBank/DDBJ databases">
        <authorList>
            <person name="Haygood M."/>
            <person name="Podell S."/>
            <person name="Anderson C."/>
            <person name="Hopkinson B."/>
            <person name="Roe K."/>
            <person name="Barbeau K."/>
            <person name="Gaasterland T."/>
            <person name="Ferriera S."/>
            <person name="Johnson J."/>
            <person name="Kravitz S."/>
            <person name="Beeson K."/>
            <person name="Sutton G."/>
            <person name="Rogers Y.-H."/>
            <person name="Friedman R."/>
            <person name="Frazier M."/>
            <person name="Venter J.C."/>
        </authorList>
    </citation>
    <scope>NUCLEOTIDE SEQUENCE [LARGE SCALE GENOMIC DNA]</scope>
    <source>
        <strain evidence="2 3">ATCC 23134</strain>
    </source>
</reference>
<dbReference type="Pfam" id="PF15536">
    <property type="entry name" value="Ntox3"/>
    <property type="match status" value="1"/>
</dbReference>
<dbReference type="InterPro" id="IPR037104">
    <property type="entry name" value="Annexin_sf"/>
</dbReference>
<dbReference type="OrthoDB" id="982069at2"/>
<dbReference type="Proteomes" id="UP000004095">
    <property type="component" value="Unassembled WGS sequence"/>
</dbReference>
<proteinExistence type="predicted"/>
<dbReference type="eggNOG" id="COG2931">
    <property type="taxonomic scope" value="Bacteria"/>
</dbReference>
<protein>
    <submittedName>
        <fullName evidence="2">Lipase family</fullName>
    </submittedName>
</protein>
<evidence type="ECO:0000313" key="2">
    <source>
        <dbReference type="EMBL" id="EAY31133.1"/>
    </source>
</evidence>
<name>A1ZF31_MICM2</name>
<dbReference type="Pfam" id="PF26363">
    <property type="entry name" value="Phospholipase-like"/>
    <property type="match status" value="1"/>
</dbReference>
<dbReference type="InterPro" id="IPR029107">
    <property type="entry name" value="Ntox3"/>
</dbReference>
<dbReference type="Gene3D" id="3.40.50.1820">
    <property type="entry name" value="alpha/beta hydrolase"/>
    <property type="match status" value="1"/>
</dbReference>
<sequence length="530" mass="59838">MRGKTQLMKPLVQNQFQSTIGQRQATQGVANVSPHRLAKEIYEAFDGIGTNEQAVYRVLNLPSSQLQSVVKVYNATYKDDFVTRLRAEMSDNGWSTQDWQFAAYQMKRARLGLMLPKESITRLSIRRRGIKSSHVRKAIYPDDRVSYELEENYDSYQWYAVNDHHSTTTFGKESKARVTGANARKSSFQAGFPGNHRIVCRASKKGQAPVFYEHEQVVSSYAKDIGTEGVSFEYLAHYLAYRDQSFFAEGKKARPNDAWKKAQNILLGMGYDLRTAQLYSGKGGFDAVRIQALEGLSTKNPVIAFRGSQPTEIADILTDLNPTGVGFDQLYRNLSLILQIIKDAGGYADFTGHSLGGALAQYVATYYPGVASRVVTFQAPAIDKKSAARFAQQKNKPQVTHHFSDNDIVDLAGGNHLTGEFYRHALDSFFTHTDYMFLSPQFKDIRRILGISDDYIATHMGTEVFQKVGVIRKYSEYPHPIKSAITEGLRQLTSSGVRKVYELLRKSKFKDDIVRIQQQLKQFQDTQASR</sequence>
<dbReference type="EMBL" id="AAWS01000004">
    <property type="protein sequence ID" value="EAY31133.1"/>
    <property type="molecule type" value="Genomic_DNA"/>
</dbReference>
<comment type="caution">
    <text evidence="2">The sequence shown here is derived from an EMBL/GenBank/DDBJ whole genome shotgun (WGS) entry which is preliminary data.</text>
</comment>
<evidence type="ECO:0000313" key="3">
    <source>
        <dbReference type="Proteomes" id="UP000004095"/>
    </source>
</evidence>
<evidence type="ECO:0000259" key="1">
    <source>
        <dbReference type="Pfam" id="PF15536"/>
    </source>
</evidence>
<dbReference type="RefSeq" id="WP_002694287.1">
    <property type="nucleotide sequence ID" value="NZ_AAWS01000004.1"/>
</dbReference>
<dbReference type="SUPFAM" id="SSF53474">
    <property type="entry name" value="alpha/beta-Hydrolases"/>
    <property type="match status" value="1"/>
</dbReference>